<feature type="transmembrane region" description="Helical" evidence="6">
    <location>
        <begin position="162"/>
        <end position="185"/>
    </location>
</feature>
<protein>
    <submittedName>
        <fullName evidence="7">Putative sodium/metabolite cotransporter BASS2, chloroplastic</fullName>
    </submittedName>
</protein>
<keyword evidence="4 6" id="KW-1133">Transmembrane helix</keyword>
<keyword evidence="8" id="KW-1185">Reference proteome</keyword>
<dbReference type="OMA" id="AHYVIMP"/>
<sequence>MAPAACAFVASHGAARGAAGTLGRRARLRRVAGTFVAAKPASGLQNAALAPVKVCAARSRGMHRSRMCTAVDSTGVPVDTTIAQIDPPKSKAWRAYVAASTIFTNLFPVWTALVAVAGVKYPHLFNWLGTKQFTVALAALMLSMGITLSVQDFVRVLKRFRAVTVGFVGCYALMPVLSYVLGVAFKLPPDLLAGLVVVGSVNGGQASNLCTYIARGNVALSVMMTTVTTIGAIVMTPLLSKLFIGAVVPVDSVGIAVSTVQVVLLPIVVGMLMNKYANKACKAVLPFSPVIGVIATCLLVGSSVAQCASDILAAGWSLQIATALLHILGGLFGYFMPKLLGFNEIVARTTAIETAMKSSAFAFLLASLHFGTYAVRVPSAVSIVWMALIGSSLAVIYRFIPVNATMKIDRSLLNRKSTFEKVFGKKRKSETGSTGSKADQ</sequence>
<keyword evidence="5 6" id="KW-0472">Membrane</keyword>
<feature type="transmembrane region" description="Helical" evidence="6">
    <location>
        <begin position="95"/>
        <end position="121"/>
    </location>
</feature>
<evidence type="ECO:0000256" key="1">
    <source>
        <dbReference type="ARBA" id="ARBA00004141"/>
    </source>
</evidence>
<feature type="transmembrane region" description="Helical" evidence="6">
    <location>
        <begin position="133"/>
        <end position="150"/>
    </location>
</feature>
<accession>A0A5J4YZ40</accession>
<evidence type="ECO:0000256" key="2">
    <source>
        <dbReference type="ARBA" id="ARBA00006528"/>
    </source>
</evidence>
<dbReference type="GO" id="GO:0016020">
    <property type="term" value="C:membrane"/>
    <property type="evidence" value="ECO:0007669"/>
    <property type="project" value="UniProtKB-SubCell"/>
</dbReference>
<dbReference type="PANTHER" id="PTHR10361:SF30">
    <property type="entry name" value="SODIUM_METABOLITE COTRANSPORTER BASS6, CHLOROPLASTIC-RELATED"/>
    <property type="match status" value="1"/>
</dbReference>
<dbReference type="EMBL" id="VRMN01000003">
    <property type="protein sequence ID" value="KAA8496250.1"/>
    <property type="molecule type" value="Genomic_DNA"/>
</dbReference>
<reference evidence="8" key="1">
    <citation type="journal article" date="2019" name="Nat. Commun.">
        <title>Expansion of phycobilisome linker gene families in mesophilic red algae.</title>
        <authorList>
            <person name="Lee J."/>
            <person name="Kim D."/>
            <person name="Bhattacharya D."/>
            <person name="Yoon H.S."/>
        </authorList>
    </citation>
    <scope>NUCLEOTIDE SEQUENCE [LARGE SCALE GENOMIC DNA]</scope>
    <source>
        <strain evidence="8">CCMP 1328</strain>
    </source>
</reference>
<feature type="transmembrane region" description="Helical" evidence="6">
    <location>
        <begin position="355"/>
        <end position="374"/>
    </location>
</feature>
<dbReference type="OrthoDB" id="203097at2759"/>
<dbReference type="PANTHER" id="PTHR10361">
    <property type="entry name" value="SODIUM-BILE ACID COTRANSPORTER"/>
    <property type="match status" value="1"/>
</dbReference>
<feature type="transmembrane region" description="Helical" evidence="6">
    <location>
        <begin position="252"/>
        <end position="272"/>
    </location>
</feature>
<evidence type="ECO:0000256" key="3">
    <source>
        <dbReference type="ARBA" id="ARBA00022692"/>
    </source>
</evidence>
<comment type="similarity">
    <text evidence="2">Belongs to the bile acid:sodium symporter (BASS) (TC 2.A.28) family.</text>
</comment>
<evidence type="ECO:0000313" key="8">
    <source>
        <dbReference type="Proteomes" id="UP000324585"/>
    </source>
</evidence>
<feature type="transmembrane region" description="Helical" evidence="6">
    <location>
        <begin position="311"/>
        <end position="335"/>
    </location>
</feature>
<dbReference type="Pfam" id="PF01758">
    <property type="entry name" value="SBF"/>
    <property type="match status" value="1"/>
</dbReference>
<proteinExistence type="inferred from homology"/>
<evidence type="ECO:0000313" key="7">
    <source>
        <dbReference type="EMBL" id="KAA8496250.1"/>
    </source>
</evidence>
<name>A0A5J4YZ40_PORPP</name>
<dbReference type="InterPro" id="IPR002657">
    <property type="entry name" value="BilAc:Na_symport/Acr3"/>
</dbReference>
<organism evidence="7 8">
    <name type="scientific">Porphyridium purpureum</name>
    <name type="common">Red alga</name>
    <name type="synonym">Porphyridium cruentum</name>
    <dbReference type="NCBI Taxonomy" id="35688"/>
    <lineage>
        <taxon>Eukaryota</taxon>
        <taxon>Rhodophyta</taxon>
        <taxon>Bangiophyceae</taxon>
        <taxon>Porphyridiales</taxon>
        <taxon>Porphyridiaceae</taxon>
        <taxon>Porphyridium</taxon>
    </lineage>
</organism>
<gene>
    <name evidence="7" type="ORF">FVE85_2405</name>
</gene>
<evidence type="ECO:0000256" key="5">
    <source>
        <dbReference type="ARBA" id="ARBA00023136"/>
    </source>
</evidence>
<feature type="transmembrane region" description="Helical" evidence="6">
    <location>
        <begin position="218"/>
        <end position="240"/>
    </location>
</feature>
<dbReference type="InterPro" id="IPR038770">
    <property type="entry name" value="Na+/solute_symporter_sf"/>
</dbReference>
<dbReference type="AlphaFoldDB" id="A0A5J4YZ40"/>
<dbReference type="Proteomes" id="UP000324585">
    <property type="component" value="Unassembled WGS sequence"/>
</dbReference>
<feature type="transmembrane region" description="Helical" evidence="6">
    <location>
        <begin position="284"/>
        <end position="305"/>
    </location>
</feature>
<feature type="transmembrane region" description="Helical" evidence="6">
    <location>
        <begin position="191"/>
        <end position="211"/>
    </location>
</feature>
<dbReference type="InterPro" id="IPR004710">
    <property type="entry name" value="Bilac:Na_transpt"/>
</dbReference>
<feature type="transmembrane region" description="Helical" evidence="6">
    <location>
        <begin position="380"/>
        <end position="400"/>
    </location>
</feature>
<evidence type="ECO:0000256" key="4">
    <source>
        <dbReference type="ARBA" id="ARBA00022989"/>
    </source>
</evidence>
<evidence type="ECO:0000256" key="6">
    <source>
        <dbReference type="SAM" id="Phobius"/>
    </source>
</evidence>
<comment type="caution">
    <text evidence="7">The sequence shown here is derived from an EMBL/GenBank/DDBJ whole genome shotgun (WGS) entry which is preliminary data.</text>
</comment>
<dbReference type="Gene3D" id="1.20.1530.20">
    <property type="match status" value="1"/>
</dbReference>
<comment type="subcellular location">
    <subcellularLocation>
        <location evidence="1">Membrane</location>
        <topology evidence="1">Multi-pass membrane protein</topology>
    </subcellularLocation>
</comment>
<keyword evidence="3 6" id="KW-0812">Transmembrane</keyword>